<comment type="subcellular location">
    <subcellularLocation>
        <location evidence="3 12">Membrane</location>
    </subcellularLocation>
</comment>
<evidence type="ECO:0000256" key="4">
    <source>
        <dbReference type="ARBA" id="ARBA00010790"/>
    </source>
</evidence>
<evidence type="ECO:0000256" key="2">
    <source>
        <dbReference type="ARBA" id="ARBA00003842"/>
    </source>
</evidence>
<evidence type="ECO:0000256" key="5">
    <source>
        <dbReference type="ARBA" id="ARBA00013125"/>
    </source>
</evidence>
<evidence type="ECO:0000256" key="16">
    <source>
        <dbReference type="SAM" id="Phobius"/>
    </source>
</evidence>
<evidence type="ECO:0000256" key="10">
    <source>
        <dbReference type="ARBA" id="ARBA00023002"/>
    </source>
</evidence>
<dbReference type="InterPro" id="IPR036188">
    <property type="entry name" value="FAD/NAD-bd_sf"/>
</dbReference>
<dbReference type="InterPro" id="IPR012400">
    <property type="entry name" value="Long_Oxdase"/>
</dbReference>
<evidence type="ECO:0000256" key="3">
    <source>
        <dbReference type="ARBA" id="ARBA00004370"/>
    </source>
</evidence>
<feature type="domain" description="Glucose-methanol-choline oxidoreductase N-terminal" evidence="17">
    <location>
        <begin position="294"/>
        <end position="518"/>
    </location>
</feature>
<keyword evidence="10 12" id="KW-0560">Oxidoreductase</keyword>
<dbReference type="Pfam" id="PF00732">
    <property type="entry name" value="GMC_oxred_N"/>
    <property type="match status" value="1"/>
</dbReference>
<keyword evidence="11 12" id="KW-0472">Membrane</keyword>
<gene>
    <name evidence="19" type="ORF">H6P81_012740</name>
</gene>
<dbReference type="Proteomes" id="UP000825729">
    <property type="component" value="Unassembled WGS sequence"/>
</dbReference>
<evidence type="ECO:0000256" key="13">
    <source>
        <dbReference type="PIRSR" id="PIRSR028937-1"/>
    </source>
</evidence>
<comment type="function">
    <text evidence="2 12">Long-chain fatty alcohol oxidase involved in the omega-oxidation pathway of lipid degradation.</text>
</comment>
<dbReference type="PANTHER" id="PTHR46056">
    <property type="entry name" value="LONG-CHAIN-ALCOHOL OXIDASE"/>
    <property type="match status" value="1"/>
</dbReference>
<evidence type="ECO:0000259" key="18">
    <source>
        <dbReference type="Pfam" id="PF05199"/>
    </source>
</evidence>
<dbReference type="PIRSF" id="PIRSF028937">
    <property type="entry name" value="Lg_Ch_AO"/>
    <property type="match status" value="1"/>
</dbReference>
<evidence type="ECO:0000256" key="7">
    <source>
        <dbReference type="ARBA" id="ARBA00022692"/>
    </source>
</evidence>
<feature type="active site" description="Proton acceptor" evidence="13">
    <location>
        <position position="691"/>
    </location>
</feature>
<organism evidence="19 20">
    <name type="scientific">Aristolochia fimbriata</name>
    <name type="common">White veined hardy Dutchman's pipe vine</name>
    <dbReference type="NCBI Taxonomy" id="158543"/>
    <lineage>
        <taxon>Eukaryota</taxon>
        <taxon>Viridiplantae</taxon>
        <taxon>Streptophyta</taxon>
        <taxon>Embryophyta</taxon>
        <taxon>Tracheophyta</taxon>
        <taxon>Spermatophyta</taxon>
        <taxon>Magnoliopsida</taxon>
        <taxon>Magnoliidae</taxon>
        <taxon>Piperales</taxon>
        <taxon>Aristolochiaceae</taxon>
        <taxon>Aristolochia</taxon>
    </lineage>
</organism>
<comment type="similarity">
    <text evidence="4 12">Belongs to the GMC oxidoreductase family.</text>
</comment>
<evidence type="ECO:0000259" key="17">
    <source>
        <dbReference type="Pfam" id="PF00732"/>
    </source>
</evidence>
<evidence type="ECO:0000256" key="12">
    <source>
        <dbReference type="PIRNR" id="PIRNR028937"/>
    </source>
</evidence>
<feature type="domain" description="Glucose-methanol-choline oxidoreductase C-terminal" evidence="18">
    <location>
        <begin position="612"/>
        <end position="742"/>
    </location>
</feature>
<comment type="caution">
    <text evidence="19">The sequence shown here is derived from an EMBL/GenBank/DDBJ whole genome shotgun (WGS) entry which is preliminary data.</text>
</comment>
<feature type="transmembrane region" description="Helical" evidence="16">
    <location>
        <begin position="154"/>
        <end position="173"/>
    </location>
</feature>
<dbReference type="EC" id="1.1.3.20" evidence="5 12"/>
<evidence type="ECO:0000256" key="6">
    <source>
        <dbReference type="ARBA" id="ARBA00022630"/>
    </source>
</evidence>
<dbReference type="PANTHER" id="PTHR46056:SF12">
    <property type="entry name" value="LONG-CHAIN-ALCOHOL OXIDASE"/>
    <property type="match status" value="1"/>
</dbReference>
<dbReference type="AlphaFoldDB" id="A0AAV7EFY0"/>
<keyword evidence="20" id="KW-1185">Reference proteome</keyword>
<feature type="region of interest" description="Disordered" evidence="15">
    <location>
        <begin position="1"/>
        <end position="30"/>
    </location>
</feature>
<keyword evidence="6" id="KW-0285">Flavoprotein</keyword>
<keyword evidence="9 16" id="KW-1133">Transmembrane helix</keyword>
<proteinExistence type="inferred from homology"/>
<accession>A0AAV7EFY0</accession>
<evidence type="ECO:0000313" key="19">
    <source>
        <dbReference type="EMBL" id="KAG9446612.1"/>
    </source>
</evidence>
<comment type="catalytic activity">
    <reaction evidence="1 12">
        <text>a long-chain primary fatty alcohol + O2 = a long-chain fatty aldehyde + H2O2</text>
        <dbReference type="Rhea" id="RHEA:22756"/>
        <dbReference type="ChEBI" id="CHEBI:15379"/>
        <dbReference type="ChEBI" id="CHEBI:16240"/>
        <dbReference type="ChEBI" id="CHEBI:17176"/>
        <dbReference type="ChEBI" id="CHEBI:77396"/>
        <dbReference type="EC" id="1.1.3.20"/>
    </reaction>
</comment>
<evidence type="ECO:0000256" key="9">
    <source>
        <dbReference type="ARBA" id="ARBA00022989"/>
    </source>
</evidence>
<keyword evidence="8 14" id="KW-0274">FAD</keyword>
<evidence type="ECO:0000256" key="11">
    <source>
        <dbReference type="ARBA" id="ARBA00023136"/>
    </source>
</evidence>
<feature type="binding site" evidence="14">
    <location>
        <begin position="247"/>
        <end position="262"/>
    </location>
    <ligand>
        <name>FAD</name>
        <dbReference type="ChEBI" id="CHEBI:57692"/>
    </ligand>
</feature>
<evidence type="ECO:0000256" key="8">
    <source>
        <dbReference type="ARBA" id="ARBA00022827"/>
    </source>
</evidence>
<dbReference type="Pfam" id="PF05199">
    <property type="entry name" value="GMC_oxred_C"/>
    <property type="match status" value="1"/>
</dbReference>
<dbReference type="InterPro" id="IPR000172">
    <property type="entry name" value="GMC_OxRdtase_N"/>
</dbReference>
<sequence>MEEARRRASSNHTLLSGERRREGEGYTHGFSSSEMRTLSAICGAFVPSLHPIIHDCEVNGSNDDAIRRFLLASGSQKPVPDEVAERLKRRAVPEIATVIKLFLWVLSTRLGTLIACGSACFGRKFPFVRTFPEMGVEEREAYLQKMSKYKSVRLMRLVFMTLKIFTLFTFFALTDEKSENITWKAIGYKAETDEEEDDSEDKKGRPLEKGIVELDEQTESTLLESLAQKGLKVVKGDASNNVYDVECDAVVIGSGSGGGVAAAILATSGHKVLVLEKGHYFTPTDYSGIEVPSMEHMYEAGGFLATSDGKMMLLAGSTVGGGSAINWSASIRTPSSVLKEWTEEHKLPVFGSKDYQSAMDAVWQRLGVTDNCVEEGFQNQVLRRGCHNLGLKVDVVPRNTSERHYCGLCCYGCKKGEKKGTDQTWLVDAVNSGAVVLTRCKAERLILADNIDQTGERMRSKKCLGVVASAAFNKNIKSKLRIRAKVTVSACGSLLTPPLLISSGLKNPHIGTNLHLHPSLMVWGYFPESKSDLKGKSYEGGIITSLHKVVSKDSKPRFIIETPAIGPSAFSALFPWVSGRDMKADMLRFSRTAHLFALRRDKGSGEVKTEGKIKYRFDKEDKESLREGLRTALRILVAAGAVEVGIHRSDGYRIKCDGIKEVDLQAFLDGVGAVGGPLSRDEHWALYNTAHQMGSCRMGATEEDGAVDGNGESWEAEALFVCDGSVLPSAVGINPMVTIQSISYCISKKIEEHLNNRN</sequence>
<reference evidence="19 20" key="1">
    <citation type="submission" date="2021-07" db="EMBL/GenBank/DDBJ databases">
        <title>The Aristolochia fimbriata genome: insights into angiosperm evolution, floral development and chemical biosynthesis.</title>
        <authorList>
            <person name="Jiao Y."/>
        </authorList>
    </citation>
    <scope>NUCLEOTIDE SEQUENCE [LARGE SCALE GENOMIC DNA]</scope>
    <source>
        <strain evidence="19">IBCAS-2021</strain>
        <tissue evidence="19">Leaf</tissue>
    </source>
</reference>
<evidence type="ECO:0000313" key="20">
    <source>
        <dbReference type="Proteomes" id="UP000825729"/>
    </source>
</evidence>
<dbReference type="InterPro" id="IPR007867">
    <property type="entry name" value="GMC_OxRtase_C"/>
</dbReference>
<evidence type="ECO:0000256" key="14">
    <source>
        <dbReference type="PIRSR" id="PIRSR028937-2"/>
    </source>
</evidence>
<protein>
    <recommendedName>
        <fullName evidence="5 12">Long-chain-alcohol oxidase</fullName>
        <ecNumber evidence="5 12">1.1.3.20</ecNumber>
    </recommendedName>
</protein>
<evidence type="ECO:0000256" key="15">
    <source>
        <dbReference type="SAM" id="MobiDB-lite"/>
    </source>
</evidence>
<keyword evidence="7 16" id="KW-0812">Transmembrane</keyword>
<dbReference type="GO" id="GO:0050660">
    <property type="term" value="F:flavin adenine dinucleotide binding"/>
    <property type="evidence" value="ECO:0007669"/>
    <property type="project" value="InterPro"/>
</dbReference>
<dbReference type="EMBL" id="JAINDJ010000005">
    <property type="protein sequence ID" value="KAG9446612.1"/>
    <property type="molecule type" value="Genomic_DNA"/>
</dbReference>
<dbReference type="GO" id="GO:0016020">
    <property type="term" value="C:membrane"/>
    <property type="evidence" value="ECO:0007669"/>
    <property type="project" value="UniProtKB-SubCell"/>
</dbReference>
<name>A0AAV7EFY0_ARIFI</name>
<dbReference type="GO" id="GO:0046577">
    <property type="term" value="F:long-chain-alcohol oxidase activity"/>
    <property type="evidence" value="ECO:0007669"/>
    <property type="project" value="UniProtKB-EC"/>
</dbReference>
<dbReference type="Gene3D" id="3.50.50.60">
    <property type="entry name" value="FAD/NAD(P)-binding domain"/>
    <property type="match status" value="2"/>
</dbReference>
<dbReference type="SUPFAM" id="SSF51905">
    <property type="entry name" value="FAD/NAD(P)-binding domain"/>
    <property type="match status" value="1"/>
</dbReference>
<evidence type="ECO:0000256" key="1">
    <source>
        <dbReference type="ARBA" id="ARBA00000920"/>
    </source>
</evidence>